<protein>
    <submittedName>
        <fullName evidence="7">Putative neutral zinc metallopeptidase</fullName>
    </submittedName>
</protein>
<evidence type="ECO:0000313" key="7">
    <source>
        <dbReference type="EMBL" id="QKE28752.1"/>
    </source>
</evidence>
<evidence type="ECO:0000256" key="2">
    <source>
        <dbReference type="ARBA" id="ARBA00022692"/>
    </source>
</evidence>
<accession>A0A6M8EFK1</accession>
<dbReference type="PANTHER" id="PTHR30168">
    <property type="entry name" value="PUTATIVE MEMBRANE PROTEIN YPFJ"/>
    <property type="match status" value="1"/>
</dbReference>
<keyword evidence="8" id="KW-1185">Reference proteome</keyword>
<feature type="transmembrane region" description="Helical" evidence="6">
    <location>
        <begin position="49"/>
        <end position="68"/>
    </location>
</feature>
<evidence type="ECO:0000256" key="1">
    <source>
        <dbReference type="ARBA" id="ARBA00004167"/>
    </source>
</evidence>
<dbReference type="KEGG" id="paco:AACT_1594"/>
<keyword evidence="4 6" id="KW-0472">Membrane</keyword>
<gene>
    <name evidence="7" type="ORF">AACT_1594</name>
</gene>
<dbReference type="PANTHER" id="PTHR30168:SF0">
    <property type="entry name" value="INNER MEMBRANE PROTEIN"/>
    <property type="match status" value="1"/>
</dbReference>
<keyword evidence="2 6" id="KW-0812">Transmembrane</keyword>
<organism evidence="7 8">
    <name type="scientific">Arcobacter acticola</name>
    <dbReference type="NCBI Taxonomy" id="1849015"/>
    <lineage>
        <taxon>Bacteria</taxon>
        <taxon>Pseudomonadati</taxon>
        <taxon>Campylobacterota</taxon>
        <taxon>Epsilonproteobacteria</taxon>
        <taxon>Campylobacterales</taxon>
        <taxon>Arcobacteraceae</taxon>
        <taxon>Arcobacter</taxon>
    </lineage>
</organism>
<feature type="region of interest" description="Disordered" evidence="5">
    <location>
        <begin position="1"/>
        <end position="25"/>
    </location>
</feature>
<sequence>MKWEDNRRSSNVEDRRDESPSNFGSKQNNSMMMLLPVIKMLIGTKIGRIILVVGVIAYFMGFNPLALLDMGTTTQNNTSSSQVINTQKDDKSAQFVSAVLAQTEDIWTDVFKKYNANYVEPKLVLFRNSVKSGCGFASSQTGPFYCPADQKVYLDLSFFDELAKRHDAPGDFAQAYVIAHEIGHHVQNITGTITKVQNAKQGLSDAKENALQVKVELQADCYAGLWAYYSKKDFNSIEKGDIQEALNAASAIGDDTLQKKAQGYVVPDSFTHGSSSQRMAWFKKGFEGGTLESCNTFN</sequence>
<evidence type="ECO:0000256" key="3">
    <source>
        <dbReference type="ARBA" id="ARBA00022989"/>
    </source>
</evidence>
<keyword evidence="3 6" id="KW-1133">Transmembrane helix</keyword>
<dbReference type="Proteomes" id="UP000503483">
    <property type="component" value="Chromosome"/>
</dbReference>
<feature type="compositionally biased region" description="Basic and acidic residues" evidence="5">
    <location>
        <begin position="1"/>
        <end position="19"/>
    </location>
</feature>
<dbReference type="InterPro" id="IPR007343">
    <property type="entry name" value="Uncharacterised_pept_Zn_put"/>
</dbReference>
<dbReference type="AlphaFoldDB" id="A0A6M8EFK1"/>
<dbReference type="EMBL" id="CP042652">
    <property type="protein sequence ID" value="QKE28752.1"/>
    <property type="molecule type" value="Genomic_DNA"/>
</dbReference>
<comment type="subcellular location">
    <subcellularLocation>
        <location evidence="1">Membrane</location>
        <topology evidence="1">Single-pass membrane protein</topology>
    </subcellularLocation>
</comment>
<dbReference type="RefSeq" id="WP_172126313.1">
    <property type="nucleotide sequence ID" value="NZ_CP042652.1"/>
</dbReference>
<evidence type="ECO:0000256" key="6">
    <source>
        <dbReference type="SAM" id="Phobius"/>
    </source>
</evidence>
<evidence type="ECO:0000256" key="5">
    <source>
        <dbReference type="SAM" id="MobiDB-lite"/>
    </source>
</evidence>
<evidence type="ECO:0000313" key="8">
    <source>
        <dbReference type="Proteomes" id="UP000503483"/>
    </source>
</evidence>
<evidence type="ECO:0000256" key="4">
    <source>
        <dbReference type="ARBA" id="ARBA00023136"/>
    </source>
</evidence>
<name>A0A6M8EFK1_9BACT</name>
<dbReference type="Pfam" id="PF04228">
    <property type="entry name" value="Zn_peptidase"/>
    <property type="match status" value="1"/>
</dbReference>
<dbReference type="GO" id="GO:0016020">
    <property type="term" value="C:membrane"/>
    <property type="evidence" value="ECO:0007669"/>
    <property type="project" value="UniProtKB-SubCell"/>
</dbReference>
<proteinExistence type="predicted"/>
<reference evidence="7 8" key="1">
    <citation type="submission" date="2019-08" db="EMBL/GenBank/DDBJ databases">
        <title>Complete genome sequence of Arcobacter acticola.</title>
        <authorList>
            <person name="Miller W."/>
        </authorList>
    </citation>
    <scope>NUCLEOTIDE SEQUENCE [LARGE SCALE GENOMIC DNA]</scope>
    <source>
        <strain evidence="7 8">KCTC 52212</strain>
    </source>
</reference>